<dbReference type="AlphaFoldDB" id="A3IZC1"/>
<dbReference type="OrthoDB" id="5736591at2"/>
<dbReference type="Proteomes" id="UP000003781">
    <property type="component" value="Unassembled WGS sequence"/>
</dbReference>
<protein>
    <submittedName>
        <fullName evidence="2">Pyridoxamine 5'-phosphate oxidase-related, FMN-binding protein</fullName>
    </submittedName>
</protein>
<comment type="caution">
    <text evidence="2">The sequence shown here is derived from an EMBL/GenBank/DDBJ whole genome shotgun (WGS) entry which is preliminary data.</text>
</comment>
<evidence type="ECO:0000313" key="2">
    <source>
        <dbReference type="EMBL" id="EAZ88178.1"/>
    </source>
</evidence>
<dbReference type="Pfam" id="PF12766">
    <property type="entry name" value="Pyridox_oxase_2"/>
    <property type="match status" value="1"/>
</dbReference>
<feature type="domain" description="Pyridoxamine 5'-phosphate oxidase Alr4036 family FMN-binding" evidence="1">
    <location>
        <begin position="6"/>
        <end position="98"/>
    </location>
</feature>
<dbReference type="GO" id="GO:0010181">
    <property type="term" value="F:FMN binding"/>
    <property type="evidence" value="ECO:0007669"/>
    <property type="project" value="InterPro"/>
</dbReference>
<gene>
    <name evidence="2" type="ORF">CY0110_28629</name>
</gene>
<reference evidence="2 3" key="1">
    <citation type="submission" date="2007-03" db="EMBL/GenBank/DDBJ databases">
        <authorList>
            <person name="Stal L."/>
            <person name="Ferriera S."/>
            <person name="Johnson J."/>
            <person name="Kravitz S."/>
            <person name="Beeson K."/>
            <person name="Sutton G."/>
            <person name="Rogers Y.-H."/>
            <person name="Friedman R."/>
            <person name="Frazier M."/>
            <person name="Venter J.C."/>
        </authorList>
    </citation>
    <scope>NUCLEOTIDE SEQUENCE [LARGE SCALE GENOMIC DNA]</scope>
    <source>
        <strain evidence="2 3">CCY0110</strain>
    </source>
</reference>
<dbReference type="InterPro" id="IPR024015">
    <property type="entry name" value="Pyridox_Oxase_FMN-dep_Alr4036"/>
</dbReference>
<accession>A3IZC1</accession>
<name>A3IZC1_9CHRO</name>
<dbReference type="eggNOG" id="COG5135">
    <property type="taxonomic scope" value="Bacteria"/>
</dbReference>
<dbReference type="InterPro" id="IPR012349">
    <property type="entry name" value="Split_barrel_FMN-bd"/>
</dbReference>
<dbReference type="RefSeq" id="WP_008278738.1">
    <property type="nucleotide sequence ID" value="NZ_AAXW01000100.1"/>
</dbReference>
<dbReference type="InterPro" id="IPR024624">
    <property type="entry name" value="Pyridox_Oxase_Alr4036_FMN-bd"/>
</dbReference>
<dbReference type="NCBIfam" id="TIGR04026">
    <property type="entry name" value="PPOX_FMN_cyano"/>
    <property type="match status" value="1"/>
</dbReference>
<evidence type="ECO:0000259" key="1">
    <source>
        <dbReference type="Pfam" id="PF12766"/>
    </source>
</evidence>
<keyword evidence="3" id="KW-1185">Reference proteome</keyword>
<dbReference type="SUPFAM" id="SSF50475">
    <property type="entry name" value="FMN-binding split barrel"/>
    <property type="match status" value="1"/>
</dbReference>
<dbReference type="PANTHER" id="PTHR28243:SF1">
    <property type="entry name" value="PYRIDOXAMINE 5'-PHOSPHATE OXIDASE ALR4036 FAMILY FMN-BINDING DOMAIN-CONTAINING PROTEIN"/>
    <property type="match status" value="1"/>
</dbReference>
<organism evidence="2 3">
    <name type="scientific">Crocosphaera chwakensis CCY0110</name>
    <dbReference type="NCBI Taxonomy" id="391612"/>
    <lineage>
        <taxon>Bacteria</taxon>
        <taxon>Bacillati</taxon>
        <taxon>Cyanobacteriota</taxon>
        <taxon>Cyanophyceae</taxon>
        <taxon>Oscillatoriophycideae</taxon>
        <taxon>Chroococcales</taxon>
        <taxon>Aphanothecaceae</taxon>
        <taxon>Crocosphaera</taxon>
        <taxon>Crocosphaera chwakensis</taxon>
    </lineage>
</organism>
<dbReference type="PANTHER" id="PTHR28243">
    <property type="entry name" value="AGL049CP"/>
    <property type="match status" value="1"/>
</dbReference>
<dbReference type="EMBL" id="AAXW01000100">
    <property type="protein sequence ID" value="EAZ88178.1"/>
    <property type="molecule type" value="Genomic_DNA"/>
</dbReference>
<sequence>MTEILAPWRPILSRALHRNRSLPNARYFQLATINLQGQPTNRTVVFRGFLEDSNQLQIITDSRSDKINHIHHHSVSEICWYFPKTREQFRISGNLTIINENHHHQASRIAVWQNLSDSARQQFTWPDPGQFLTEDKKDFLQNTPSKNKPIANFILLLFNPEKVEHLELRGNPHQRTLYYFDDSRNWVKQEINP</sequence>
<dbReference type="Gene3D" id="2.30.110.10">
    <property type="entry name" value="Electron Transport, Fmn-binding Protein, Chain A"/>
    <property type="match status" value="1"/>
</dbReference>
<evidence type="ECO:0000313" key="3">
    <source>
        <dbReference type="Proteomes" id="UP000003781"/>
    </source>
</evidence>
<proteinExistence type="predicted"/>